<proteinExistence type="predicted"/>
<sequence>MPYQYVEDFLDECGKLIDARQVDPFTNNPETKATLNILGYNPRVMLQEIKELEPDTLYKGPVPDIDSKYLGNVWIFKKDIQGYVIYIKLKIRIYRHYRELFVMSFHIDRPRKN</sequence>
<evidence type="ECO:0008006" key="3">
    <source>
        <dbReference type="Google" id="ProtNLM"/>
    </source>
</evidence>
<accession>A0AAU0UP11</accession>
<gene>
    <name evidence="1" type="ORF">MFMK1_001782</name>
</gene>
<keyword evidence="2" id="KW-1185">Reference proteome</keyword>
<dbReference type="InterPro" id="IPR038493">
    <property type="entry name" value="MqsR_sf"/>
</dbReference>
<dbReference type="Gene3D" id="3.30.2310.40">
    <property type="match status" value="1"/>
</dbReference>
<evidence type="ECO:0000313" key="2">
    <source>
        <dbReference type="Proteomes" id="UP001329915"/>
    </source>
</evidence>
<name>A0AAU0UP11_9FIRM</name>
<protein>
    <recommendedName>
        <fullName evidence="3">Toxin</fullName>
    </recommendedName>
</protein>
<dbReference type="EMBL" id="CP121694">
    <property type="protein sequence ID" value="WRO21961.1"/>
    <property type="molecule type" value="Genomic_DNA"/>
</dbReference>
<evidence type="ECO:0000313" key="1">
    <source>
        <dbReference type="EMBL" id="WRO21961.1"/>
    </source>
</evidence>
<dbReference type="AlphaFoldDB" id="A0AAU0UP11"/>
<dbReference type="RefSeq" id="WP_366924782.1">
    <property type="nucleotide sequence ID" value="NZ_CP121694.1"/>
</dbReference>
<dbReference type="Proteomes" id="UP001329915">
    <property type="component" value="Chromosome"/>
</dbReference>
<dbReference type="KEGG" id="dbc:MFMK1_001782"/>
<reference evidence="1 2" key="1">
    <citation type="submission" date="2023-04" db="EMBL/GenBank/DDBJ databases">
        <authorList>
            <person name="Hsu D."/>
        </authorList>
    </citation>
    <scope>NUCLEOTIDE SEQUENCE [LARGE SCALE GENOMIC DNA]</scope>
    <source>
        <strain evidence="1 2">MK1</strain>
    </source>
</reference>
<organism evidence="1 2">
    <name type="scientific">Metallumcola ferriviriculae</name>
    <dbReference type="NCBI Taxonomy" id="3039180"/>
    <lineage>
        <taxon>Bacteria</taxon>
        <taxon>Bacillati</taxon>
        <taxon>Bacillota</taxon>
        <taxon>Clostridia</taxon>
        <taxon>Neomoorellales</taxon>
        <taxon>Desulfitibacteraceae</taxon>
        <taxon>Metallumcola</taxon>
    </lineage>
</organism>